<name>A0A1I6MKE0_9BACT</name>
<dbReference type="RefSeq" id="WP_089839834.1">
    <property type="nucleotide sequence ID" value="NZ_FOZL01000001.1"/>
</dbReference>
<dbReference type="Proteomes" id="UP000199024">
    <property type="component" value="Unassembled WGS sequence"/>
</dbReference>
<dbReference type="AlphaFoldDB" id="A0A1I6MKE0"/>
<sequence length="563" mass="60296">MMEGVFQVGWGVRLGWMVLLLAPVLRGQVVELSGGTSTLYQSQGAMLKLHGDGYESGLSGGMADGHLLAGAYFRRVTPKSTYTAGMQDFNFNLPTDLFSGDHRLTMVGLGVKTKVGVAQVQGFLGASSPRMDSPFVQGFTRLVPAAAVLMKTSLSRSLSISTQLFDSKQLTLIESAEWKPQRALAFAVSGGFAGNQHYAAASMEMKRPRQDLAVEYISAGDEFKRTGTQADQALEFIRENLSYTYRSSLAPRFTFTLIRQNFLVPGSTMVPVATYPISTDFPAPEPVVVPAAVSGLDEVSLVEQVKKLQLSQSVFHSSYEGESNVAFAVAATMPLTRRAEVQGSFFKSYLLRSGGRSVSSLVTTVRERLTGRLSVSETINYSGGQATVGFGGALLSGFGSVSVDYQTVYVATRPENPFQQSLMLDVQMSVLGRMLVHVGTLVGPTGKLLYTADARAAQGFSHAPRTEATHHKVGESVLAVRVVDEAGRPVEGAAIDMGGTIGFTDSGGNFVLREKKPSLHACRVAVEEFLDGRSYRVISAPMQLASARVVQAPAVIVVTVSSP</sequence>
<dbReference type="STRING" id="474950.SAMN05421771_2860"/>
<reference evidence="1 2" key="1">
    <citation type="submission" date="2016-10" db="EMBL/GenBank/DDBJ databases">
        <authorList>
            <person name="de Groot N.N."/>
        </authorList>
    </citation>
    <scope>NUCLEOTIDE SEQUENCE [LARGE SCALE GENOMIC DNA]</scope>
    <source>
        <strain evidence="1 2">DSM 21001</strain>
    </source>
</reference>
<accession>A0A1I6MKE0</accession>
<evidence type="ECO:0000313" key="2">
    <source>
        <dbReference type="Proteomes" id="UP000199024"/>
    </source>
</evidence>
<dbReference type="OrthoDB" id="103596at2"/>
<dbReference type="EMBL" id="FOZL01000001">
    <property type="protein sequence ID" value="SFS16163.1"/>
    <property type="molecule type" value="Genomic_DNA"/>
</dbReference>
<protein>
    <submittedName>
        <fullName evidence="1">Uncharacterized protein</fullName>
    </submittedName>
</protein>
<evidence type="ECO:0000313" key="1">
    <source>
        <dbReference type="EMBL" id="SFS16163.1"/>
    </source>
</evidence>
<proteinExistence type="predicted"/>
<gene>
    <name evidence="1" type="ORF">SAMN05421771_2860</name>
</gene>
<keyword evidence="2" id="KW-1185">Reference proteome</keyword>
<organism evidence="1 2">
    <name type="scientific">Granulicella pectinivorans</name>
    <dbReference type="NCBI Taxonomy" id="474950"/>
    <lineage>
        <taxon>Bacteria</taxon>
        <taxon>Pseudomonadati</taxon>
        <taxon>Acidobacteriota</taxon>
        <taxon>Terriglobia</taxon>
        <taxon>Terriglobales</taxon>
        <taxon>Acidobacteriaceae</taxon>
        <taxon>Granulicella</taxon>
    </lineage>
</organism>